<proteinExistence type="predicted"/>
<dbReference type="Pfam" id="PF07727">
    <property type="entry name" value="RVT_2"/>
    <property type="match status" value="1"/>
</dbReference>
<organism evidence="2">
    <name type="scientific">Prunus dulcis</name>
    <name type="common">Almond</name>
    <name type="synonym">Amygdalus dulcis</name>
    <dbReference type="NCBI Taxonomy" id="3755"/>
    <lineage>
        <taxon>Eukaryota</taxon>
        <taxon>Viridiplantae</taxon>
        <taxon>Streptophyta</taxon>
        <taxon>Embryophyta</taxon>
        <taxon>Tracheophyta</taxon>
        <taxon>Spermatophyta</taxon>
        <taxon>Magnoliopsida</taxon>
        <taxon>eudicotyledons</taxon>
        <taxon>Gunneridae</taxon>
        <taxon>Pentapetalae</taxon>
        <taxon>rosids</taxon>
        <taxon>fabids</taxon>
        <taxon>Rosales</taxon>
        <taxon>Rosaceae</taxon>
        <taxon>Amygdaloideae</taxon>
        <taxon>Amygdaleae</taxon>
        <taxon>Prunus</taxon>
    </lineage>
</organism>
<dbReference type="InterPro" id="IPR043502">
    <property type="entry name" value="DNA/RNA_pol_sf"/>
</dbReference>
<dbReference type="CDD" id="cd09272">
    <property type="entry name" value="RNase_HI_RT_Ty1"/>
    <property type="match status" value="1"/>
</dbReference>
<evidence type="ECO:0000259" key="1">
    <source>
        <dbReference type="Pfam" id="PF07727"/>
    </source>
</evidence>
<dbReference type="SUPFAM" id="SSF56672">
    <property type="entry name" value="DNA/RNA polymerases"/>
    <property type="match status" value="1"/>
</dbReference>
<accession>A0A4Y1S0G6</accession>
<evidence type="ECO:0000313" key="2">
    <source>
        <dbReference type="EMBL" id="BBH10224.1"/>
    </source>
</evidence>
<dbReference type="PANTHER" id="PTHR11439">
    <property type="entry name" value="GAG-POL-RELATED RETROTRANSPOSON"/>
    <property type="match status" value="1"/>
</dbReference>
<reference evidence="2" key="1">
    <citation type="journal article" date="2019" name="Science">
        <title>Mutation of a bHLH transcription factor allowed almond domestication.</title>
        <authorList>
            <person name="Sanchez-Perez R."/>
            <person name="Pavan S."/>
            <person name="Mazzeo R."/>
            <person name="Moldovan C."/>
            <person name="Aiese Cigliano R."/>
            <person name="Del Cueto J."/>
            <person name="Ricciardi F."/>
            <person name="Lotti C."/>
            <person name="Ricciardi L."/>
            <person name="Dicenta F."/>
            <person name="Lopez-Marques R.L."/>
            <person name="Lindberg Moller B."/>
        </authorList>
    </citation>
    <scope>NUCLEOTIDE SEQUENCE</scope>
</reference>
<feature type="domain" description="Reverse transcriptase Ty1/copia-type" evidence="1">
    <location>
        <begin position="1"/>
        <end position="114"/>
    </location>
</feature>
<protein>
    <submittedName>
        <fullName evidence="2">Transposable element protein</fullName>
    </submittedName>
</protein>
<name>A0A4Y1S0G6_PRUDU</name>
<sequence>MWYNRLSKYLLKEGYTNDPICPCVFIKKSESGFAIVAVYVDDMNLIGTSEELQKTVDYLKREFEMKDLGKTKYCLGLQIEHSANGILVHQSTYTEKVLKRFGMDKAHPLSTPMVVRSLDTKKDPYRPKGNDEMVVGPEVPYLSAIGALLYLAQCTRPDISFSVNLLARYSSAPTRRHWTGIKHVLRYLRGTTDMGLFYSSESTNAQSIIGYADAGYLSDPHQGRSQTGYVFTCGGTAISWRSTKQTLVATSSNHSEILALHEASRECVWLRSVIHHIRSTCALPSTTDTPTILNEDNAACIAQITGGYIKGDRTKHISPKFFYTHELQKSQEIKVRQIRSSDNLADLFTKSLPKCTFQKLVHGIGL</sequence>
<dbReference type="EMBL" id="AP019304">
    <property type="protein sequence ID" value="BBH10224.1"/>
    <property type="molecule type" value="Genomic_DNA"/>
</dbReference>
<dbReference type="PANTHER" id="PTHR11439:SF467">
    <property type="entry name" value="INTEGRASE CATALYTIC DOMAIN-CONTAINING PROTEIN"/>
    <property type="match status" value="1"/>
</dbReference>
<dbReference type="AlphaFoldDB" id="A0A4Y1S0G6"/>
<gene>
    <name evidence="2" type="ORF">Prudu_022955</name>
</gene>
<dbReference type="InterPro" id="IPR013103">
    <property type="entry name" value="RVT_2"/>
</dbReference>